<proteinExistence type="inferred from homology"/>
<dbReference type="Pfam" id="PF01812">
    <property type="entry name" value="5-FTHF_cyc-lig"/>
    <property type="match status" value="1"/>
</dbReference>
<dbReference type="InterPro" id="IPR037171">
    <property type="entry name" value="NagB/RpiA_transferase-like"/>
</dbReference>
<dbReference type="EMBL" id="JBHMAF010000196">
    <property type="protein sequence ID" value="MFB9761832.1"/>
    <property type="molecule type" value="Genomic_DNA"/>
</dbReference>
<evidence type="ECO:0000256" key="2">
    <source>
        <dbReference type="ARBA" id="ARBA00022741"/>
    </source>
</evidence>
<dbReference type="Proteomes" id="UP001589609">
    <property type="component" value="Unassembled WGS sequence"/>
</dbReference>
<keyword evidence="3 4" id="KW-0067">ATP-binding</keyword>
<dbReference type="InterPro" id="IPR024185">
    <property type="entry name" value="FTHF_cligase-like_sf"/>
</dbReference>
<keyword evidence="4" id="KW-0460">Magnesium</keyword>
<accession>A0ABV5WMF2</accession>
<evidence type="ECO:0000256" key="1">
    <source>
        <dbReference type="ARBA" id="ARBA00010638"/>
    </source>
</evidence>
<comment type="caution">
    <text evidence="5">The sequence shown here is derived from an EMBL/GenBank/DDBJ whole genome shotgun (WGS) entry which is preliminary data.</text>
</comment>
<dbReference type="SUPFAM" id="SSF100950">
    <property type="entry name" value="NagB/RpiA/CoA transferase-like"/>
    <property type="match status" value="1"/>
</dbReference>
<name>A0ABV5WMF2_9BACI</name>
<dbReference type="InterPro" id="IPR002698">
    <property type="entry name" value="FTHF_cligase"/>
</dbReference>
<dbReference type="PIRSF" id="PIRSF006806">
    <property type="entry name" value="FTHF_cligase"/>
    <property type="match status" value="1"/>
</dbReference>
<comment type="similarity">
    <text evidence="1 4">Belongs to the 5-formyltetrahydrofolate cyclo-ligase family.</text>
</comment>
<evidence type="ECO:0000256" key="3">
    <source>
        <dbReference type="ARBA" id="ARBA00022840"/>
    </source>
</evidence>
<comment type="cofactor">
    <cofactor evidence="4">
        <name>Mg(2+)</name>
        <dbReference type="ChEBI" id="CHEBI:18420"/>
    </cofactor>
</comment>
<reference evidence="5 6" key="1">
    <citation type="submission" date="2024-09" db="EMBL/GenBank/DDBJ databases">
        <authorList>
            <person name="Sun Q."/>
            <person name="Mori K."/>
        </authorList>
    </citation>
    <scope>NUCLEOTIDE SEQUENCE [LARGE SCALE GENOMIC DNA]</scope>
    <source>
        <strain evidence="5 6">JCM 11201</strain>
    </source>
</reference>
<evidence type="ECO:0000313" key="5">
    <source>
        <dbReference type="EMBL" id="MFB9761832.1"/>
    </source>
</evidence>
<gene>
    <name evidence="5" type="ORF">ACFFMS_26755</name>
</gene>
<dbReference type="EC" id="6.3.3.2" evidence="4"/>
<keyword evidence="4" id="KW-0479">Metal-binding</keyword>
<comment type="catalytic activity">
    <reaction evidence="4">
        <text>(6S)-5-formyl-5,6,7,8-tetrahydrofolate + ATP = (6R)-5,10-methenyltetrahydrofolate + ADP + phosphate</text>
        <dbReference type="Rhea" id="RHEA:10488"/>
        <dbReference type="ChEBI" id="CHEBI:30616"/>
        <dbReference type="ChEBI" id="CHEBI:43474"/>
        <dbReference type="ChEBI" id="CHEBI:57455"/>
        <dbReference type="ChEBI" id="CHEBI:57457"/>
        <dbReference type="ChEBI" id="CHEBI:456216"/>
        <dbReference type="EC" id="6.3.3.2"/>
    </reaction>
</comment>
<evidence type="ECO:0000256" key="4">
    <source>
        <dbReference type="RuleBase" id="RU361279"/>
    </source>
</evidence>
<organism evidence="5 6">
    <name type="scientific">Ectobacillus funiculus</name>
    <dbReference type="NCBI Taxonomy" id="137993"/>
    <lineage>
        <taxon>Bacteria</taxon>
        <taxon>Bacillati</taxon>
        <taxon>Bacillota</taxon>
        <taxon>Bacilli</taxon>
        <taxon>Bacillales</taxon>
        <taxon>Bacillaceae</taxon>
        <taxon>Ectobacillus</taxon>
    </lineage>
</organism>
<sequence>MSEIKQQLRKQIREHIMCMSEEERERWSGQIAGRLYELNEWQHAHTIGITISVDEEVSTYEMIERAWQEGKRVAAPKCDRLSRTMTFREIRSWDDLEKVYMNLREPIPARTKEISADEIDLLIMPGVAFTEKGDRLGYGGGYYDRFLPHYSGHTIALAYSAQLVPLIPMDEHDKRVQKIVTESQVYSSL</sequence>
<dbReference type="PANTHER" id="PTHR23407">
    <property type="entry name" value="ATPASE INHIBITOR/5-FORMYLTETRAHYDROFOLATE CYCLO-LIGASE"/>
    <property type="match status" value="1"/>
</dbReference>
<keyword evidence="2 4" id="KW-0547">Nucleotide-binding</keyword>
<evidence type="ECO:0000313" key="6">
    <source>
        <dbReference type="Proteomes" id="UP001589609"/>
    </source>
</evidence>
<keyword evidence="5" id="KW-0436">Ligase</keyword>
<dbReference type="Gene3D" id="3.40.50.10420">
    <property type="entry name" value="NagB/RpiA/CoA transferase-like"/>
    <property type="match status" value="1"/>
</dbReference>
<dbReference type="GO" id="GO:0030272">
    <property type="term" value="F:5-formyltetrahydrofolate cyclo-ligase activity"/>
    <property type="evidence" value="ECO:0007669"/>
    <property type="project" value="UniProtKB-EC"/>
</dbReference>
<protein>
    <recommendedName>
        <fullName evidence="4">5-formyltetrahydrofolate cyclo-ligase</fullName>
        <ecNumber evidence="4">6.3.3.2</ecNumber>
    </recommendedName>
</protein>
<keyword evidence="6" id="KW-1185">Reference proteome</keyword>
<dbReference type="PANTHER" id="PTHR23407:SF1">
    <property type="entry name" value="5-FORMYLTETRAHYDROFOLATE CYCLO-LIGASE"/>
    <property type="match status" value="1"/>
</dbReference>
<dbReference type="NCBIfam" id="TIGR02727">
    <property type="entry name" value="MTHFS_bact"/>
    <property type="match status" value="1"/>
</dbReference>
<dbReference type="RefSeq" id="WP_379951926.1">
    <property type="nucleotide sequence ID" value="NZ_JBHMAF010000196.1"/>
</dbReference>